<dbReference type="Proteomes" id="UP000295264">
    <property type="component" value="Unassembled WGS sequence"/>
</dbReference>
<gene>
    <name evidence="1" type="ORF">DBR06_SOUSAS6810114</name>
</gene>
<name>A0A484H2F6_SOUCH</name>
<reference evidence="1 2" key="1">
    <citation type="journal article" date="2018" name="Genomics">
        <title>Molecular footprints of inshore aquatic adaptation in Indo-Pacific humpback dolphin (Sousa chinensis).</title>
        <authorList>
            <person name="Ming Y."/>
            <person name="Jian J."/>
            <person name="Yu F."/>
            <person name="Yu X."/>
            <person name="Wang J."/>
            <person name="Liu W."/>
        </authorList>
    </citation>
    <scope>NUCLEOTIDE SEQUENCE [LARGE SCALE GENOMIC DNA]</scope>
    <source>
        <strain evidence="1">MY-2018</strain>
        <tissue evidence="1">Skin</tissue>
    </source>
</reference>
<evidence type="ECO:0000313" key="1">
    <source>
        <dbReference type="EMBL" id="TEA42192.1"/>
    </source>
</evidence>
<organism evidence="1 2">
    <name type="scientific">Sousa chinensis</name>
    <name type="common">Indo-pacific humpbacked dolphin</name>
    <name type="synonym">Steno chinensis</name>
    <dbReference type="NCBI Taxonomy" id="103600"/>
    <lineage>
        <taxon>Eukaryota</taxon>
        <taxon>Metazoa</taxon>
        <taxon>Chordata</taxon>
        <taxon>Craniata</taxon>
        <taxon>Vertebrata</taxon>
        <taxon>Euteleostomi</taxon>
        <taxon>Mammalia</taxon>
        <taxon>Eutheria</taxon>
        <taxon>Laurasiatheria</taxon>
        <taxon>Artiodactyla</taxon>
        <taxon>Whippomorpha</taxon>
        <taxon>Cetacea</taxon>
        <taxon>Odontoceti</taxon>
        <taxon>Delphinidae</taxon>
        <taxon>Sousa</taxon>
    </lineage>
</organism>
<keyword evidence="2" id="KW-1185">Reference proteome</keyword>
<sequence>VTFISHFDKYAGVTDEWVIPEKHHFRDLGNLVLKEEAENKIDQYGMIFE</sequence>
<dbReference type="AlphaFoldDB" id="A0A484H2F6"/>
<protein>
    <submittedName>
        <fullName evidence="1">Uncharacterized protein</fullName>
    </submittedName>
</protein>
<proteinExistence type="predicted"/>
<comment type="caution">
    <text evidence="1">The sequence shown here is derived from an EMBL/GenBank/DDBJ whole genome shotgun (WGS) entry which is preliminary data.</text>
</comment>
<accession>A0A484H2F6</accession>
<feature type="non-terminal residue" evidence="1">
    <location>
        <position position="49"/>
    </location>
</feature>
<dbReference type="EMBL" id="QWLN02000256">
    <property type="protein sequence ID" value="TEA42192.1"/>
    <property type="molecule type" value="Genomic_DNA"/>
</dbReference>
<evidence type="ECO:0000313" key="2">
    <source>
        <dbReference type="Proteomes" id="UP000295264"/>
    </source>
</evidence>
<feature type="non-terminal residue" evidence="1">
    <location>
        <position position="1"/>
    </location>
</feature>